<dbReference type="InterPro" id="IPR045116">
    <property type="entry name" value="Clp1/Grc3"/>
</dbReference>
<feature type="compositionally biased region" description="Pro residues" evidence="8">
    <location>
        <begin position="19"/>
        <end position="28"/>
    </location>
</feature>
<dbReference type="InterPro" id="IPR032319">
    <property type="entry name" value="CLP1_P"/>
</dbReference>
<evidence type="ECO:0000256" key="5">
    <source>
        <dbReference type="ARBA" id="ARBA00022741"/>
    </source>
</evidence>
<dbReference type="PANTHER" id="PTHR12755:SF3">
    <property type="entry name" value="POLYNUCLEOTIDE 5'-HYDROXYL-KINASE NOL9"/>
    <property type="match status" value="1"/>
</dbReference>
<proteinExistence type="inferred from homology"/>
<dbReference type="Pfam" id="PF16575">
    <property type="entry name" value="CLP1_P"/>
    <property type="match status" value="1"/>
</dbReference>
<evidence type="ECO:0000256" key="7">
    <source>
        <dbReference type="ARBA" id="ARBA00022840"/>
    </source>
</evidence>
<keyword evidence="4" id="KW-0808">Transferase</keyword>
<feature type="domain" description="Clp1 P-loop" evidence="9">
    <location>
        <begin position="342"/>
        <end position="544"/>
    </location>
</feature>
<dbReference type="GO" id="GO:0005524">
    <property type="term" value="F:ATP binding"/>
    <property type="evidence" value="ECO:0007669"/>
    <property type="project" value="UniProtKB-KW"/>
</dbReference>
<evidence type="ECO:0000256" key="2">
    <source>
        <dbReference type="ARBA" id="ARBA00018706"/>
    </source>
</evidence>
<dbReference type="Gene3D" id="3.40.50.300">
    <property type="entry name" value="P-loop containing nucleotide triphosphate hydrolases"/>
    <property type="match status" value="1"/>
</dbReference>
<organism evidence="10 11">
    <name type="scientific">Favolaschia claudopus</name>
    <dbReference type="NCBI Taxonomy" id="2862362"/>
    <lineage>
        <taxon>Eukaryota</taxon>
        <taxon>Fungi</taxon>
        <taxon>Dikarya</taxon>
        <taxon>Basidiomycota</taxon>
        <taxon>Agaricomycotina</taxon>
        <taxon>Agaricomycetes</taxon>
        <taxon>Agaricomycetidae</taxon>
        <taxon>Agaricales</taxon>
        <taxon>Marasmiineae</taxon>
        <taxon>Mycenaceae</taxon>
        <taxon>Favolaschia</taxon>
    </lineage>
</organism>
<evidence type="ECO:0000256" key="8">
    <source>
        <dbReference type="SAM" id="MobiDB-lite"/>
    </source>
</evidence>
<dbReference type="GO" id="GO:0051731">
    <property type="term" value="F:polynucleotide 5'-hydroxyl-kinase activity"/>
    <property type="evidence" value="ECO:0007669"/>
    <property type="project" value="InterPro"/>
</dbReference>
<evidence type="ECO:0000313" key="10">
    <source>
        <dbReference type="EMBL" id="KAK7025270.1"/>
    </source>
</evidence>
<dbReference type="InterPro" id="IPR027417">
    <property type="entry name" value="P-loop_NTPase"/>
</dbReference>
<keyword evidence="6" id="KW-0418">Kinase</keyword>
<dbReference type="Proteomes" id="UP001362999">
    <property type="component" value="Unassembled WGS sequence"/>
</dbReference>
<sequence>MLSAIQVRKAAQAASAVPTSPPRPPALPSSPEQLPTPSRPSSKRKSSSQAPNSSRKRKKKREAEFKKARYFEVDSDLVQDVENVIIVDTDDEEQSESDPPPAHITRAVTKVFGNRAWSPSAPINDSSDEEDDIPVAITPVAGVSLQPQVNTTFRAVADQNVYSLEPEEISAFGLSGDAASLIGLSPGQTVGFFGAYMFTVLQGAVSICGVRVAPNARPHRVYAPRSSPIPIIEALNEKLPLSLGSAVAPRLKSAFEHYDTVVVLQPSDSGVEGLGRICRTFDTVFRRSRLQDADTNPVFRLPGVHLLTEPSRDVQPFILPSSWETAFNSLSSSDTGVYLVKGHKNSGKSTFARTLLNRLLCRYRRVAFLECDLGQSEFTPGGMVALNVIERPVFGPPFTHPTLPNFAHYLGATSPRSSPSHYLASIQSLLETYQLEVQSAADNNGDSRISNVIPLVVNTMGWTKGLGADLTLKIEDLVQPTDIFEVEAPLFETFSSSEQSFGVSPDTQARDFKMHRLQPIPPSILSTNYSASDHRSIALVSYFHAVFPRTAPGTLEQVTATTWNTVLPMCAQPPYEVDWALAFDRIVLVGAGAEDVISSEITRVLNGGLVGLVAYEPGSLDANMSSTSNEESGVPPIPYIQGGEAPSPSTSMCHAVALIRAVSPSSSHFHILTPLP</sequence>
<evidence type="ECO:0000256" key="1">
    <source>
        <dbReference type="ARBA" id="ARBA00011003"/>
    </source>
</evidence>
<evidence type="ECO:0000313" key="11">
    <source>
        <dbReference type="Proteomes" id="UP001362999"/>
    </source>
</evidence>
<evidence type="ECO:0000256" key="4">
    <source>
        <dbReference type="ARBA" id="ARBA00022679"/>
    </source>
</evidence>
<dbReference type="GO" id="GO:0005634">
    <property type="term" value="C:nucleus"/>
    <property type="evidence" value="ECO:0007669"/>
    <property type="project" value="TreeGrafter"/>
</dbReference>
<evidence type="ECO:0000259" key="9">
    <source>
        <dbReference type="Pfam" id="PF16575"/>
    </source>
</evidence>
<dbReference type="PANTHER" id="PTHR12755">
    <property type="entry name" value="CLEAVAGE/POLYADENYLATION FACTOR IA SUBUNIT CLP1P"/>
    <property type="match status" value="1"/>
</dbReference>
<feature type="region of interest" description="Disordered" evidence="8">
    <location>
        <begin position="1"/>
        <end position="65"/>
    </location>
</feature>
<gene>
    <name evidence="10" type="ORF">R3P38DRAFT_2429761</name>
</gene>
<name>A0AAW0BGK2_9AGAR</name>
<keyword evidence="11" id="KW-1185">Reference proteome</keyword>
<comment type="caution">
    <text evidence="10">The sequence shown here is derived from an EMBL/GenBank/DDBJ whole genome shotgun (WGS) entry which is preliminary data.</text>
</comment>
<comment type="similarity">
    <text evidence="1">Belongs to the Clp1 family. NOL9/GRC3 subfamily.</text>
</comment>
<dbReference type="SUPFAM" id="SSF52540">
    <property type="entry name" value="P-loop containing nucleoside triphosphate hydrolases"/>
    <property type="match status" value="1"/>
</dbReference>
<reference evidence="10 11" key="1">
    <citation type="journal article" date="2024" name="J Genomics">
        <title>Draft genome sequencing and assembly of Favolaschia claudopus CIRM-BRFM 2984 isolated from oak limbs.</title>
        <authorList>
            <person name="Navarro D."/>
            <person name="Drula E."/>
            <person name="Chaduli D."/>
            <person name="Cazenave R."/>
            <person name="Ahrendt S."/>
            <person name="Wang J."/>
            <person name="Lipzen A."/>
            <person name="Daum C."/>
            <person name="Barry K."/>
            <person name="Grigoriev I.V."/>
            <person name="Favel A."/>
            <person name="Rosso M.N."/>
            <person name="Martin F."/>
        </authorList>
    </citation>
    <scope>NUCLEOTIDE SEQUENCE [LARGE SCALE GENOMIC DNA]</scope>
    <source>
        <strain evidence="10 11">CIRM-BRFM 2984</strain>
    </source>
</reference>
<evidence type="ECO:0000256" key="3">
    <source>
        <dbReference type="ARBA" id="ARBA00019824"/>
    </source>
</evidence>
<dbReference type="AlphaFoldDB" id="A0AAW0BGK2"/>
<accession>A0AAW0BGK2</accession>
<dbReference type="GO" id="GO:0000448">
    <property type="term" value="P:cleavage in ITS2 between 5.8S rRNA and LSU-rRNA of tricistronic rRNA transcript (SSU-rRNA, 5.8S rRNA, LSU-rRNA)"/>
    <property type="evidence" value="ECO:0007669"/>
    <property type="project" value="TreeGrafter"/>
</dbReference>
<dbReference type="EMBL" id="JAWWNJ010000034">
    <property type="protein sequence ID" value="KAK7025270.1"/>
    <property type="molecule type" value="Genomic_DNA"/>
</dbReference>
<keyword evidence="7" id="KW-0067">ATP-binding</keyword>
<keyword evidence="5" id="KW-0547">Nucleotide-binding</keyword>
<feature type="non-terminal residue" evidence="10">
    <location>
        <position position="676"/>
    </location>
</feature>
<protein>
    <recommendedName>
        <fullName evidence="3">Polynucleotide 5'-hydroxyl-kinase GRC3</fullName>
    </recommendedName>
    <alternativeName>
        <fullName evidence="2">Polynucleotide 5'-hydroxyl-kinase grc3</fullName>
    </alternativeName>
</protein>
<evidence type="ECO:0000256" key="6">
    <source>
        <dbReference type="ARBA" id="ARBA00022777"/>
    </source>
</evidence>